<dbReference type="GO" id="GO:0006368">
    <property type="term" value="P:transcription elongation by RNA polymerase II"/>
    <property type="evidence" value="ECO:0007669"/>
    <property type="project" value="TreeGrafter"/>
</dbReference>
<dbReference type="GO" id="GO:0000993">
    <property type="term" value="F:RNA polymerase II complex binding"/>
    <property type="evidence" value="ECO:0007669"/>
    <property type="project" value="TreeGrafter"/>
</dbReference>
<dbReference type="PROSITE" id="PS50005">
    <property type="entry name" value="TPR"/>
    <property type="match status" value="2"/>
</dbReference>
<feature type="repeat" description="TPR" evidence="3">
    <location>
        <begin position="503"/>
        <end position="536"/>
    </location>
</feature>
<sequence length="841" mass="96075">MAEKPDENKVNRMMELLQTLISKRVSLHEWTVRALRCYHNAEYDEFVHLLKSAIKYGPSSYASYQADLLKVHTLLAAHYIRMTQQEPTSARAQLAQQVKHHMHAIDSLPASAESKERRLLLCRGFALLHQPQLADQYFRSVLQQQPYCLGALIGLACLAYNQAEYRVALGYLKTLLLRYPDAPAHVRVGIANCLLQLGELERARKFFTLAKQQSPHCIDALLGEAQLSLNKCERPSVIMGISYVCAAYAINHRHPHVLSWLCTYFYYRRDYNNLLVAAGNAFVNANTPQLRAQSCYQIARSYHAFRNFDRAFNFYGHAVRMRAKNYAPPHLGLAQIYIRRQQLQQAYQELRIVLQLLPQHRFSMLLLSTLYGELGQLQLSVQTFQQCQEDIASCLGLAVSYERARLFPQAISAQQSAINVWSKKQTAQPVPSEWLNNLGALQFHNSELQAALQTFCNALLQPQGKLNALTLIYNKARVLEEQHLHQQAELLYLQLLKNFPNYYSIHLRLGAMAYKCKQFKRALHCFQTVLQLDKNNVLARQFLAHYYVQLGDISQALFQYNVSMCRAELKSDCYMLIAVGNVCLLKLQKSLADGQVILAEQVLQQALMLYKKALQHNGSNLWAVNGIGAVLCTQGHLTVGSQIFKQLTDFNGGAMLNAGHVALELQQYTEAITAYRICLELPALHMPVWKIRQLLASALMEDGRLEEAKQELLKARHVAPQDDKVLLQLALIIKQLASDSFKAESADFEQLSRAERELSIARSIFLHLETNLEHRHTAHRQAKKCAKLLEHAPEKLQLLKQRTEIAVQENKEKKKHKKHKKRKTKNEDEAATAVKIKKHKY</sequence>
<dbReference type="Pfam" id="PF13181">
    <property type="entry name" value="TPR_8"/>
    <property type="match status" value="1"/>
</dbReference>
<evidence type="ECO:0000256" key="3">
    <source>
        <dbReference type="PROSITE-ProRule" id="PRU00339"/>
    </source>
</evidence>
<dbReference type="PANTHER" id="PTHR14027">
    <property type="entry name" value="RNA POLYMERASE-ASSOCIATED PROTEIN CTR9"/>
    <property type="match status" value="1"/>
</dbReference>
<dbReference type="EMBL" id="CP012524">
    <property type="protein sequence ID" value="ALC41328.1"/>
    <property type="molecule type" value="Genomic_DNA"/>
</dbReference>
<dbReference type="OrthoDB" id="343875at2759"/>
<gene>
    <name evidence="5" type="ORF">Dbus_chr2Rg907</name>
</gene>
<dbReference type="Pfam" id="PF13432">
    <property type="entry name" value="TPR_16"/>
    <property type="match status" value="2"/>
</dbReference>
<organism evidence="5 6">
    <name type="scientific">Drosophila busckii</name>
    <name type="common">Fruit fly</name>
    <dbReference type="NCBI Taxonomy" id="30019"/>
    <lineage>
        <taxon>Eukaryota</taxon>
        <taxon>Metazoa</taxon>
        <taxon>Ecdysozoa</taxon>
        <taxon>Arthropoda</taxon>
        <taxon>Hexapoda</taxon>
        <taxon>Insecta</taxon>
        <taxon>Pterygota</taxon>
        <taxon>Neoptera</taxon>
        <taxon>Endopterygota</taxon>
        <taxon>Diptera</taxon>
        <taxon>Brachycera</taxon>
        <taxon>Muscomorpha</taxon>
        <taxon>Ephydroidea</taxon>
        <taxon>Drosophilidae</taxon>
        <taxon>Drosophila</taxon>
    </lineage>
</organism>
<name>A0A0M4E547_DROBS</name>
<feature type="repeat" description="TPR" evidence="3">
    <location>
        <begin position="327"/>
        <end position="360"/>
    </location>
</feature>
<proteinExistence type="predicted"/>
<dbReference type="AlphaFoldDB" id="A0A0M4E547"/>
<evidence type="ECO:0000256" key="1">
    <source>
        <dbReference type="ARBA" id="ARBA00022737"/>
    </source>
</evidence>
<feature type="compositionally biased region" description="Basic residues" evidence="4">
    <location>
        <begin position="813"/>
        <end position="824"/>
    </location>
</feature>
<dbReference type="SMR" id="A0A0M4E547"/>
<feature type="region of interest" description="Disordered" evidence="4">
    <location>
        <begin position="806"/>
        <end position="841"/>
    </location>
</feature>
<keyword evidence="2 3" id="KW-0802">TPR repeat</keyword>
<evidence type="ECO:0000256" key="2">
    <source>
        <dbReference type="ARBA" id="ARBA00022803"/>
    </source>
</evidence>
<dbReference type="SMART" id="SM00028">
    <property type="entry name" value="TPR"/>
    <property type="match status" value="9"/>
</dbReference>
<dbReference type="Proteomes" id="UP000494163">
    <property type="component" value="Chromosome 2R"/>
</dbReference>
<dbReference type="OMA" id="HRANVKM"/>
<protein>
    <submittedName>
        <fullName evidence="5">CG9899</fullName>
    </submittedName>
</protein>
<evidence type="ECO:0000256" key="4">
    <source>
        <dbReference type="SAM" id="MobiDB-lite"/>
    </source>
</evidence>
<dbReference type="GO" id="GO:0006355">
    <property type="term" value="P:regulation of DNA-templated transcription"/>
    <property type="evidence" value="ECO:0007669"/>
    <property type="project" value="InterPro"/>
</dbReference>
<keyword evidence="1" id="KW-0677">Repeat</keyword>
<reference evidence="5 6" key="1">
    <citation type="submission" date="2015-08" db="EMBL/GenBank/DDBJ databases">
        <title>Ancestral chromatin configuration constrains chromatin evolution on differentiating sex chromosomes in Drosophila.</title>
        <authorList>
            <person name="Zhou Q."/>
            <person name="Bachtrog D."/>
        </authorList>
    </citation>
    <scope>NUCLEOTIDE SEQUENCE [LARGE SCALE GENOMIC DNA]</scope>
    <source>
        <tissue evidence="5">Whole larvae</tissue>
    </source>
</reference>
<dbReference type="InterPro" id="IPR011990">
    <property type="entry name" value="TPR-like_helical_dom_sf"/>
</dbReference>
<dbReference type="Gene3D" id="1.25.40.10">
    <property type="entry name" value="Tetratricopeptide repeat domain"/>
    <property type="match status" value="4"/>
</dbReference>
<dbReference type="PANTHER" id="PTHR14027:SF2">
    <property type="entry name" value="RNA POLYMERASE-ASSOCIATED PROTEIN CTR9 HOMOLOG"/>
    <property type="match status" value="1"/>
</dbReference>
<dbReference type="SUPFAM" id="SSF48452">
    <property type="entry name" value="TPR-like"/>
    <property type="match status" value="4"/>
</dbReference>
<evidence type="ECO:0000313" key="5">
    <source>
        <dbReference type="EMBL" id="ALC41328.1"/>
    </source>
</evidence>
<keyword evidence="6" id="KW-1185">Reference proteome</keyword>
<evidence type="ECO:0000313" key="6">
    <source>
        <dbReference type="Proteomes" id="UP000494163"/>
    </source>
</evidence>
<dbReference type="GO" id="GO:0016593">
    <property type="term" value="C:Cdc73/Paf1 complex"/>
    <property type="evidence" value="ECO:0007669"/>
    <property type="project" value="TreeGrafter"/>
</dbReference>
<dbReference type="InterPro" id="IPR019734">
    <property type="entry name" value="TPR_rpt"/>
</dbReference>
<dbReference type="STRING" id="30019.A0A0M4E547"/>
<accession>A0A0M4E547</accession>
<dbReference type="InterPro" id="IPR031101">
    <property type="entry name" value="Ctr9"/>
</dbReference>